<protein>
    <recommendedName>
        <fullName evidence="2">EamA domain-containing protein</fullName>
    </recommendedName>
</protein>
<feature type="transmembrane region" description="Helical" evidence="1">
    <location>
        <begin position="229"/>
        <end position="250"/>
    </location>
</feature>
<feature type="transmembrane region" description="Helical" evidence="1">
    <location>
        <begin position="196"/>
        <end position="217"/>
    </location>
</feature>
<dbReference type="AlphaFoldDB" id="A0A8J2Z6K1"/>
<dbReference type="RefSeq" id="WP_117003687.1">
    <property type="nucleotide sequence ID" value="NZ_BMJS01000036.1"/>
</dbReference>
<dbReference type="Pfam" id="PF00892">
    <property type="entry name" value="EamA"/>
    <property type="match status" value="1"/>
</dbReference>
<reference evidence="3" key="2">
    <citation type="submission" date="2020-09" db="EMBL/GenBank/DDBJ databases">
        <authorList>
            <person name="Sun Q."/>
            <person name="Zhou Y."/>
        </authorList>
    </citation>
    <scope>NUCLEOTIDE SEQUENCE</scope>
    <source>
        <strain evidence="3">CGMCC 1.15758</strain>
    </source>
</reference>
<feature type="domain" description="EamA" evidence="2">
    <location>
        <begin position="1"/>
        <end position="149"/>
    </location>
</feature>
<gene>
    <name evidence="3" type="primary">licB</name>
    <name evidence="3" type="ORF">GCM10010995_23690</name>
</gene>
<reference evidence="3" key="1">
    <citation type="journal article" date="2014" name="Int. J. Syst. Evol. Microbiol.">
        <title>Complete genome sequence of Corynebacterium casei LMG S-19264T (=DSM 44701T), isolated from a smear-ripened cheese.</title>
        <authorList>
            <consortium name="US DOE Joint Genome Institute (JGI-PGF)"/>
            <person name="Walter F."/>
            <person name="Albersmeier A."/>
            <person name="Kalinowski J."/>
            <person name="Ruckert C."/>
        </authorList>
    </citation>
    <scope>NUCLEOTIDE SEQUENCE</scope>
    <source>
        <strain evidence="3">CGMCC 1.15758</strain>
    </source>
</reference>
<feature type="transmembrane region" description="Helical" evidence="1">
    <location>
        <begin position="27"/>
        <end position="56"/>
    </location>
</feature>
<feature type="transmembrane region" description="Helical" evidence="1">
    <location>
        <begin position="105"/>
        <end position="126"/>
    </location>
</feature>
<dbReference type="Proteomes" id="UP000636949">
    <property type="component" value="Unassembled WGS sequence"/>
</dbReference>
<evidence type="ECO:0000313" key="3">
    <source>
        <dbReference type="EMBL" id="GGG05475.1"/>
    </source>
</evidence>
<keyword evidence="4" id="KW-1185">Reference proteome</keyword>
<dbReference type="EMBL" id="BMJS01000036">
    <property type="protein sequence ID" value="GGG05475.1"/>
    <property type="molecule type" value="Genomic_DNA"/>
</dbReference>
<feature type="transmembrane region" description="Helical" evidence="1">
    <location>
        <begin position="262"/>
        <end position="281"/>
    </location>
</feature>
<evidence type="ECO:0000256" key="1">
    <source>
        <dbReference type="SAM" id="Phobius"/>
    </source>
</evidence>
<evidence type="ECO:0000259" key="2">
    <source>
        <dbReference type="Pfam" id="PF00892"/>
    </source>
</evidence>
<dbReference type="InterPro" id="IPR000620">
    <property type="entry name" value="EamA_dom"/>
</dbReference>
<feature type="transmembrane region" description="Helical" evidence="1">
    <location>
        <begin position="287"/>
        <end position="303"/>
    </location>
</feature>
<dbReference type="OrthoDB" id="4167046at2"/>
<feature type="transmembrane region" description="Helical" evidence="1">
    <location>
        <begin position="133"/>
        <end position="153"/>
    </location>
</feature>
<dbReference type="GO" id="GO:0016020">
    <property type="term" value="C:membrane"/>
    <property type="evidence" value="ECO:0007669"/>
    <property type="project" value="InterPro"/>
</dbReference>
<comment type="caution">
    <text evidence="3">The sequence shown here is derived from an EMBL/GenBank/DDBJ whole genome shotgun (WGS) entry which is preliminary data.</text>
</comment>
<accession>A0A8J2Z6K1</accession>
<sequence>MGIIIGIISGMLWGLNDVLTNVYSEQALFSTVTFAVLVFALILSLMQDSFSCAGIYGYHAMRGSFKTNMIKTRHKSFWPLIIAAVCAGPLGMVAGIMGIAYAGPVYAGVVTSCYPVIALLLAMTLLREKPTKIKVVGIILSVIAVMFISIAGVRSGAPHVLIGLIFASCAMLGWGAESILFSIAQKSSTQDVSWLLAVRQSASALSYLLILAILLIVDYQQTWAVVNQLFLPLLIVGCVLSASTSYLAYYHAIKRIGASLGTTFNASFIFWAGIFSVLFNITHVQESFILWSVVLIIGIYFASKGNRKYTQVAC</sequence>
<evidence type="ECO:0000313" key="4">
    <source>
        <dbReference type="Proteomes" id="UP000636949"/>
    </source>
</evidence>
<organism evidence="3 4">
    <name type="scientific">Cysteiniphilum litorale</name>
    <dbReference type="NCBI Taxonomy" id="2056700"/>
    <lineage>
        <taxon>Bacteria</taxon>
        <taxon>Pseudomonadati</taxon>
        <taxon>Pseudomonadota</taxon>
        <taxon>Gammaproteobacteria</taxon>
        <taxon>Thiotrichales</taxon>
        <taxon>Fastidiosibacteraceae</taxon>
        <taxon>Cysteiniphilum</taxon>
    </lineage>
</organism>
<dbReference type="SUPFAM" id="SSF103481">
    <property type="entry name" value="Multidrug resistance efflux transporter EmrE"/>
    <property type="match status" value="2"/>
</dbReference>
<keyword evidence="1" id="KW-0812">Transmembrane</keyword>
<proteinExistence type="predicted"/>
<dbReference type="PANTHER" id="PTHR22911:SF137">
    <property type="entry name" value="SOLUTE CARRIER FAMILY 35 MEMBER G2-RELATED"/>
    <property type="match status" value="1"/>
</dbReference>
<feature type="transmembrane region" description="Helical" evidence="1">
    <location>
        <begin position="159"/>
        <end position="184"/>
    </location>
</feature>
<name>A0A8J2Z6K1_9GAMM</name>
<keyword evidence="1" id="KW-0472">Membrane</keyword>
<feature type="transmembrane region" description="Helical" evidence="1">
    <location>
        <begin position="77"/>
        <end position="99"/>
    </location>
</feature>
<keyword evidence="1" id="KW-1133">Transmembrane helix</keyword>
<dbReference type="PANTHER" id="PTHR22911">
    <property type="entry name" value="ACYL-MALONYL CONDENSING ENZYME-RELATED"/>
    <property type="match status" value="1"/>
</dbReference>
<dbReference type="InterPro" id="IPR037185">
    <property type="entry name" value="EmrE-like"/>
</dbReference>